<evidence type="ECO:0000256" key="1">
    <source>
        <dbReference type="SAM" id="SignalP"/>
    </source>
</evidence>
<keyword evidence="3" id="KW-1185">Reference proteome</keyword>
<name>A0AAD7F8P5_9AGAR</name>
<gene>
    <name evidence="2" type="ORF">FB45DRAFT_876870</name>
</gene>
<accession>A0AAD7F8P5</accession>
<feature type="chain" id="PRO_5042275834" evidence="1">
    <location>
        <begin position="24"/>
        <end position="395"/>
    </location>
</feature>
<organism evidence="2 3">
    <name type="scientific">Roridomyces roridus</name>
    <dbReference type="NCBI Taxonomy" id="1738132"/>
    <lineage>
        <taxon>Eukaryota</taxon>
        <taxon>Fungi</taxon>
        <taxon>Dikarya</taxon>
        <taxon>Basidiomycota</taxon>
        <taxon>Agaricomycotina</taxon>
        <taxon>Agaricomycetes</taxon>
        <taxon>Agaricomycetidae</taxon>
        <taxon>Agaricales</taxon>
        <taxon>Marasmiineae</taxon>
        <taxon>Mycenaceae</taxon>
        <taxon>Roridomyces</taxon>
    </lineage>
</organism>
<dbReference type="AlphaFoldDB" id="A0AAD7F8P5"/>
<dbReference type="EMBL" id="JARKIF010000042">
    <property type="protein sequence ID" value="KAJ7609103.1"/>
    <property type="molecule type" value="Genomic_DNA"/>
</dbReference>
<protein>
    <submittedName>
        <fullName evidence="2">Uncharacterized protein</fullName>
    </submittedName>
</protein>
<evidence type="ECO:0000313" key="3">
    <source>
        <dbReference type="Proteomes" id="UP001221142"/>
    </source>
</evidence>
<reference evidence="2" key="1">
    <citation type="submission" date="2023-03" db="EMBL/GenBank/DDBJ databases">
        <title>Massive genome expansion in bonnet fungi (Mycena s.s.) driven by repeated elements and novel gene families across ecological guilds.</title>
        <authorList>
            <consortium name="Lawrence Berkeley National Laboratory"/>
            <person name="Harder C.B."/>
            <person name="Miyauchi S."/>
            <person name="Viragh M."/>
            <person name="Kuo A."/>
            <person name="Thoen E."/>
            <person name="Andreopoulos B."/>
            <person name="Lu D."/>
            <person name="Skrede I."/>
            <person name="Drula E."/>
            <person name="Henrissat B."/>
            <person name="Morin E."/>
            <person name="Kohler A."/>
            <person name="Barry K."/>
            <person name="LaButti K."/>
            <person name="Morin E."/>
            <person name="Salamov A."/>
            <person name="Lipzen A."/>
            <person name="Mereny Z."/>
            <person name="Hegedus B."/>
            <person name="Baldrian P."/>
            <person name="Stursova M."/>
            <person name="Weitz H."/>
            <person name="Taylor A."/>
            <person name="Grigoriev I.V."/>
            <person name="Nagy L.G."/>
            <person name="Martin F."/>
            <person name="Kauserud H."/>
        </authorList>
    </citation>
    <scope>NUCLEOTIDE SEQUENCE</scope>
    <source>
        <strain evidence="2">9284</strain>
    </source>
</reference>
<sequence length="395" mass="44124">MAPIASASLLSLVVVVPCPLSRTSLPYMPISDRITYLLSQALESMQTGKIWPLANLIGSELLADTSKSRNGDADTSNCEPGSVHVIYCRGSLITSGEIPPNRSVFDLLDDDNNNSLDSDPVFAEQEQQIFGTHTRIQLATRSKFTGRIQHFGPNLSTLAPTRLTGRAWKPHSTLKQFHKTNFKHFQKLRDLESREGGTPRWKDSVLKREVAEGKGNTPREHKTRCGVLHLHPGTRNKINDRLIHDVNNPTQSYPTITSTKARAFWRSSFFNIEKFKPLTNCGLGPGAPGSCLAGLMLIWAWDRPERSQTGFLYTPTRHEHPGAIGEAVESWNRFPRAQGLVVTNPTRHAARGTRTTWIRGTVELLLSNLFFPRAARRLLFILHCELGFICVMAVL</sequence>
<keyword evidence="1" id="KW-0732">Signal</keyword>
<dbReference type="Proteomes" id="UP001221142">
    <property type="component" value="Unassembled WGS sequence"/>
</dbReference>
<feature type="signal peptide" evidence="1">
    <location>
        <begin position="1"/>
        <end position="23"/>
    </location>
</feature>
<proteinExistence type="predicted"/>
<comment type="caution">
    <text evidence="2">The sequence shown here is derived from an EMBL/GenBank/DDBJ whole genome shotgun (WGS) entry which is preliminary data.</text>
</comment>
<evidence type="ECO:0000313" key="2">
    <source>
        <dbReference type="EMBL" id="KAJ7609103.1"/>
    </source>
</evidence>